<feature type="non-terminal residue" evidence="1">
    <location>
        <position position="1"/>
    </location>
</feature>
<dbReference type="Proteomes" id="UP001233172">
    <property type="component" value="Unassembled WGS sequence"/>
</dbReference>
<keyword evidence="2" id="KW-1185">Reference proteome</keyword>
<name>A0AAD8C1J3_BIOPF</name>
<proteinExistence type="predicted"/>
<gene>
    <name evidence="1" type="ORF">Bpfe_006742</name>
</gene>
<comment type="caution">
    <text evidence="1">The sequence shown here is derived from an EMBL/GenBank/DDBJ whole genome shotgun (WGS) entry which is preliminary data.</text>
</comment>
<reference evidence="1" key="2">
    <citation type="submission" date="2023-04" db="EMBL/GenBank/DDBJ databases">
        <authorList>
            <person name="Bu L."/>
            <person name="Lu L."/>
            <person name="Laidemitt M.R."/>
            <person name="Zhang S.M."/>
            <person name="Mutuku M."/>
            <person name="Mkoji G."/>
            <person name="Steinauer M."/>
            <person name="Loker E.S."/>
        </authorList>
    </citation>
    <scope>NUCLEOTIDE SEQUENCE</scope>
    <source>
        <strain evidence="1">KasaAsao</strain>
        <tissue evidence="1">Whole Snail</tissue>
    </source>
</reference>
<reference evidence="1" key="1">
    <citation type="journal article" date="2023" name="PLoS Negl. Trop. Dis.">
        <title>A genome sequence for Biomphalaria pfeifferi, the major vector snail for the human-infecting parasite Schistosoma mansoni.</title>
        <authorList>
            <person name="Bu L."/>
            <person name="Lu L."/>
            <person name="Laidemitt M.R."/>
            <person name="Zhang S.M."/>
            <person name="Mutuku M."/>
            <person name="Mkoji G."/>
            <person name="Steinauer M."/>
            <person name="Loker E.S."/>
        </authorList>
    </citation>
    <scope>NUCLEOTIDE SEQUENCE</scope>
    <source>
        <strain evidence="1">KasaAsao</strain>
    </source>
</reference>
<evidence type="ECO:0000313" key="1">
    <source>
        <dbReference type="EMBL" id="KAK0064057.1"/>
    </source>
</evidence>
<protein>
    <submittedName>
        <fullName evidence="1">Uncharacterized protein</fullName>
    </submittedName>
</protein>
<sequence length="79" mass="8867">LRLFPLVAFCVVTGKLFEVGRQGTPQIQQKVNESLCLTDERVLEIMQGRHVIVSHHSYQGVPFPRVMGGFDDGIKLCVQ</sequence>
<dbReference type="EMBL" id="JASAOG010000019">
    <property type="protein sequence ID" value="KAK0064057.1"/>
    <property type="molecule type" value="Genomic_DNA"/>
</dbReference>
<dbReference type="AlphaFoldDB" id="A0AAD8C1J3"/>
<accession>A0AAD8C1J3</accession>
<evidence type="ECO:0000313" key="2">
    <source>
        <dbReference type="Proteomes" id="UP001233172"/>
    </source>
</evidence>
<organism evidence="1 2">
    <name type="scientific">Biomphalaria pfeifferi</name>
    <name type="common">Bloodfluke planorb</name>
    <name type="synonym">Freshwater snail</name>
    <dbReference type="NCBI Taxonomy" id="112525"/>
    <lineage>
        <taxon>Eukaryota</taxon>
        <taxon>Metazoa</taxon>
        <taxon>Spiralia</taxon>
        <taxon>Lophotrochozoa</taxon>
        <taxon>Mollusca</taxon>
        <taxon>Gastropoda</taxon>
        <taxon>Heterobranchia</taxon>
        <taxon>Euthyneura</taxon>
        <taxon>Panpulmonata</taxon>
        <taxon>Hygrophila</taxon>
        <taxon>Lymnaeoidea</taxon>
        <taxon>Planorbidae</taxon>
        <taxon>Biomphalaria</taxon>
    </lineage>
</organism>